<dbReference type="EMBL" id="JBFXLQ010000017">
    <property type="protein sequence ID" value="KAL2867796.1"/>
    <property type="molecule type" value="Genomic_DNA"/>
</dbReference>
<evidence type="ECO:0008006" key="3">
    <source>
        <dbReference type="Google" id="ProtNLM"/>
    </source>
</evidence>
<sequence>MSSGPDRCAHSVATPVLPWDNYCNLPLYQEWNATHDPLETLRGCCQSPDDNIGFSGDDNCTAYCNATEATLESLQTCLQQSDELQQFGCSSGAEEVYQRATAGRLGVYLVLGVVIASALGG</sequence>
<dbReference type="Proteomes" id="UP001610432">
    <property type="component" value="Unassembled WGS sequence"/>
</dbReference>
<name>A0ABR4LTD3_9EURO</name>
<comment type="caution">
    <text evidence="1">The sequence shown here is derived from an EMBL/GenBank/DDBJ whole genome shotgun (WGS) entry which is preliminary data.</text>
</comment>
<keyword evidence="2" id="KW-1185">Reference proteome</keyword>
<dbReference type="GeneID" id="98144073"/>
<accession>A0ABR4LTD3</accession>
<reference evidence="1 2" key="1">
    <citation type="submission" date="2024-07" db="EMBL/GenBank/DDBJ databases">
        <title>Section-level genome sequencing and comparative genomics of Aspergillus sections Usti and Cavernicolus.</title>
        <authorList>
            <consortium name="Lawrence Berkeley National Laboratory"/>
            <person name="Nybo J.L."/>
            <person name="Vesth T.C."/>
            <person name="Theobald S."/>
            <person name="Frisvad J.C."/>
            <person name="Larsen T.O."/>
            <person name="Kjaerboelling I."/>
            <person name="Rothschild-Mancinelli K."/>
            <person name="Lyhne E.K."/>
            <person name="Kogle M.E."/>
            <person name="Barry K."/>
            <person name="Clum A."/>
            <person name="Na H."/>
            <person name="Ledsgaard L."/>
            <person name="Lin J."/>
            <person name="Lipzen A."/>
            <person name="Kuo A."/>
            <person name="Riley R."/>
            <person name="Mondo S."/>
            <person name="Labutti K."/>
            <person name="Haridas S."/>
            <person name="Pangalinan J."/>
            <person name="Salamov A.A."/>
            <person name="Simmons B.A."/>
            <person name="Magnuson J.K."/>
            <person name="Chen J."/>
            <person name="Drula E."/>
            <person name="Henrissat B."/>
            <person name="Wiebenga A."/>
            <person name="Lubbers R.J."/>
            <person name="Gomes A.C."/>
            <person name="Macurrencykelacurrency M.R."/>
            <person name="Stajich J."/>
            <person name="Grigoriev I.V."/>
            <person name="Mortensen U.H."/>
            <person name="De Vries R.P."/>
            <person name="Baker S.E."/>
            <person name="Andersen M.R."/>
        </authorList>
    </citation>
    <scope>NUCLEOTIDE SEQUENCE [LARGE SCALE GENOMIC DNA]</scope>
    <source>
        <strain evidence="1 2">CBS 449.75</strain>
    </source>
</reference>
<evidence type="ECO:0000313" key="2">
    <source>
        <dbReference type="Proteomes" id="UP001610432"/>
    </source>
</evidence>
<gene>
    <name evidence="1" type="ORF">BJX67DRAFT_352269</name>
</gene>
<proteinExistence type="predicted"/>
<organism evidence="1 2">
    <name type="scientific">Aspergillus lucknowensis</name>
    <dbReference type="NCBI Taxonomy" id="176173"/>
    <lineage>
        <taxon>Eukaryota</taxon>
        <taxon>Fungi</taxon>
        <taxon>Dikarya</taxon>
        <taxon>Ascomycota</taxon>
        <taxon>Pezizomycotina</taxon>
        <taxon>Eurotiomycetes</taxon>
        <taxon>Eurotiomycetidae</taxon>
        <taxon>Eurotiales</taxon>
        <taxon>Aspergillaceae</taxon>
        <taxon>Aspergillus</taxon>
        <taxon>Aspergillus subgen. Nidulantes</taxon>
    </lineage>
</organism>
<dbReference type="RefSeq" id="XP_070886775.1">
    <property type="nucleotide sequence ID" value="XM_071029001.1"/>
</dbReference>
<evidence type="ECO:0000313" key="1">
    <source>
        <dbReference type="EMBL" id="KAL2867796.1"/>
    </source>
</evidence>
<protein>
    <recommendedName>
        <fullName evidence="3">Extracellular membrane protein CFEM domain-containing protein</fullName>
    </recommendedName>
</protein>